<dbReference type="AlphaFoldDB" id="A0AA39KC91"/>
<comment type="caution">
    <text evidence="2">The sequence shown here is derived from an EMBL/GenBank/DDBJ whole genome shotgun (WGS) entry which is preliminary data.</text>
</comment>
<reference evidence="2" key="1">
    <citation type="submission" date="2023-06" db="EMBL/GenBank/DDBJ databases">
        <authorList>
            <consortium name="Lawrence Berkeley National Laboratory"/>
            <person name="Ahrendt S."/>
            <person name="Sahu N."/>
            <person name="Indic B."/>
            <person name="Wong-Bajracharya J."/>
            <person name="Merenyi Z."/>
            <person name="Ke H.-M."/>
            <person name="Monk M."/>
            <person name="Kocsube S."/>
            <person name="Drula E."/>
            <person name="Lipzen A."/>
            <person name="Balint B."/>
            <person name="Henrissat B."/>
            <person name="Andreopoulos B."/>
            <person name="Martin F.M."/>
            <person name="Harder C.B."/>
            <person name="Rigling D."/>
            <person name="Ford K.L."/>
            <person name="Foster G.D."/>
            <person name="Pangilinan J."/>
            <person name="Papanicolaou A."/>
            <person name="Barry K."/>
            <person name="LaButti K."/>
            <person name="Viragh M."/>
            <person name="Koriabine M."/>
            <person name="Yan M."/>
            <person name="Riley R."/>
            <person name="Champramary S."/>
            <person name="Plett K.L."/>
            <person name="Tsai I.J."/>
            <person name="Slot J."/>
            <person name="Sipos G."/>
            <person name="Plett J."/>
            <person name="Nagy L.G."/>
            <person name="Grigoriev I.V."/>
        </authorList>
    </citation>
    <scope>NUCLEOTIDE SEQUENCE</scope>
    <source>
        <strain evidence="2">CCBAS 213</strain>
    </source>
</reference>
<evidence type="ECO:0000313" key="2">
    <source>
        <dbReference type="EMBL" id="KAK0458138.1"/>
    </source>
</evidence>
<gene>
    <name evidence="2" type="ORF">EV420DRAFT_1479892</name>
</gene>
<feature type="region of interest" description="Disordered" evidence="1">
    <location>
        <begin position="1"/>
        <end position="90"/>
    </location>
</feature>
<dbReference type="EMBL" id="JAUEPS010000018">
    <property type="protein sequence ID" value="KAK0458138.1"/>
    <property type="molecule type" value="Genomic_DNA"/>
</dbReference>
<dbReference type="GeneID" id="85353162"/>
<organism evidence="2 3">
    <name type="scientific">Armillaria tabescens</name>
    <name type="common">Ringless honey mushroom</name>
    <name type="synonym">Agaricus tabescens</name>
    <dbReference type="NCBI Taxonomy" id="1929756"/>
    <lineage>
        <taxon>Eukaryota</taxon>
        <taxon>Fungi</taxon>
        <taxon>Dikarya</taxon>
        <taxon>Basidiomycota</taxon>
        <taxon>Agaricomycotina</taxon>
        <taxon>Agaricomycetes</taxon>
        <taxon>Agaricomycetidae</taxon>
        <taxon>Agaricales</taxon>
        <taxon>Marasmiineae</taxon>
        <taxon>Physalacriaceae</taxon>
        <taxon>Desarmillaria</taxon>
    </lineage>
</organism>
<proteinExistence type="predicted"/>
<dbReference type="RefSeq" id="XP_060330426.1">
    <property type="nucleotide sequence ID" value="XM_060469614.1"/>
</dbReference>
<sequence>MDVDPVACDVPKVAPGNNDSNLPPVNNLLPDEPLPGEPPQETSSSDTVDGPLPDEPLPNEPPQGTSSMDEPLPLLSSNQTPDFPIPSGSEMDIDSLLAAWSSGQLSMPNANSTYYQSSQNNSVSQNSALFFQSPQGSLVYDNYALLQLLQDNSFPITNEFQPNIPAPLSSNDVWSDSFSWDNYGHTSPDLSLPNPTYLNYNSSQTKSSMSSMAFASSLSLSSIAQPSFPSAKSSMSSMASTSSSSVVPSSFPSTIMPSEDVVMSEVETMSDLATKNNQTSAEVRPHSLSNRSAKQASAPVIPWRARNRKPPGPREVKTLVGSEQSTPVWQLQSLASMQDPTFGDDWANLLDKWNALETILSKEKSSGKLQAPKKRPSVLAVWLDGVRSFSDLLSINDVDQFGDAMVTWWNSIQPNWRQNVEGLPQRKYNKTFMCLRKGGQNGIVTVIFGLFWWRKNLDDSSQWSALVTDVNDMFDTLLNATGPEKHRIR</sequence>
<feature type="region of interest" description="Disordered" evidence="1">
    <location>
        <begin position="276"/>
        <end position="299"/>
    </location>
</feature>
<keyword evidence="3" id="KW-1185">Reference proteome</keyword>
<feature type="region of interest" description="Disordered" evidence="1">
    <location>
        <begin position="231"/>
        <end position="251"/>
    </location>
</feature>
<name>A0AA39KC91_ARMTA</name>
<protein>
    <submittedName>
        <fullName evidence="2">Uncharacterized protein</fullName>
    </submittedName>
</protein>
<accession>A0AA39KC91</accession>
<dbReference type="Proteomes" id="UP001175211">
    <property type="component" value="Unassembled WGS sequence"/>
</dbReference>
<evidence type="ECO:0000313" key="3">
    <source>
        <dbReference type="Proteomes" id="UP001175211"/>
    </source>
</evidence>
<feature type="compositionally biased region" description="Polar residues" evidence="1">
    <location>
        <begin position="276"/>
        <end position="295"/>
    </location>
</feature>
<evidence type="ECO:0000256" key="1">
    <source>
        <dbReference type="SAM" id="MobiDB-lite"/>
    </source>
</evidence>